<dbReference type="Proteomes" id="UP000317650">
    <property type="component" value="Chromosome 3"/>
</dbReference>
<keyword evidence="1" id="KW-0808">Transferase</keyword>
<keyword evidence="2 5" id="KW-0547">Nucleotide-binding</keyword>
<dbReference type="InterPro" id="IPR017441">
    <property type="entry name" value="Protein_kinase_ATP_BS"/>
</dbReference>
<dbReference type="PROSITE" id="PS50011">
    <property type="entry name" value="PROTEIN_KINASE_DOM"/>
    <property type="match status" value="1"/>
</dbReference>
<evidence type="ECO:0000256" key="3">
    <source>
        <dbReference type="ARBA" id="ARBA00022777"/>
    </source>
</evidence>
<dbReference type="InterPro" id="IPR001245">
    <property type="entry name" value="Ser-Thr/Tyr_kinase_cat_dom"/>
</dbReference>
<dbReference type="InterPro" id="IPR011009">
    <property type="entry name" value="Kinase-like_dom_sf"/>
</dbReference>
<keyword evidence="3" id="KW-0418">Kinase</keyword>
<evidence type="ECO:0000256" key="1">
    <source>
        <dbReference type="ARBA" id="ARBA00022679"/>
    </source>
</evidence>
<dbReference type="FunFam" id="3.30.200.20:FF:000225">
    <property type="entry name" value="cold-responsive protein kinase 1"/>
    <property type="match status" value="1"/>
</dbReference>
<dbReference type="Pfam" id="PF07714">
    <property type="entry name" value="PK_Tyr_Ser-Thr"/>
    <property type="match status" value="1"/>
</dbReference>
<dbReference type="Gene3D" id="3.30.200.20">
    <property type="entry name" value="Phosphorylase Kinase, domain 1"/>
    <property type="match status" value="1"/>
</dbReference>
<sequence>MESNRLERERQQKRERSWAPEKSRFYFESFLSDGFSALGLEALVARRIYGGLSGSLGLKPRLGSVKMNCSCFGAIFSWKKQLTYSEQNLEGFSSEKNIKLFSYIELKSATDNFHPSNKIGRGGFGTVYKGTLRNGALVAIKVLSAESRQGIKEFLTEIDVITNVKHPNLVELIGSCVEGGNRILVYEYLENSSIDRALLGKLTKKADIYSFGILILEIISGRSNSKSSSEIGKPLLEWTWNLFEEGRLVEVVDPALKEYPQDQVIQYIKVALFCTQAVAGRRPSMLQVVDMLSKPVQLNDEEISSPGYMEDRGKISRGLRVTNTTYPRSKDSTSSDSTTPFTSGHVTFTEMYPR</sequence>
<dbReference type="STRING" id="52838.A0A4S8JAW6"/>
<gene>
    <name evidence="8" type="ORF">C4D60_Mb03t13930</name>
</gene>
<dbReference type="AlphaFoldDB" id="A0A4S8JAW6"/>
<dbReference type="PROSITE" id="PS00107">
    <property type="entry name" value="PROTEIN_KINASE_ATP"/>
    <property type="match status" value="1"/>
</dbReference>
<accession>A0A4S8JAW6</accession>
<evidence type="ECO:0000259" key="7">
    <source>
        <dbReference type="PROSITE" id="PS50011"/>
    </source>
</evidence>
<proteinExistence type="predicted"/>
<dbReference type="InterPro" id="IPR052059">
    <property type="entry name" value="CR_Ser/Thr_kinase"/>
</dbReference>
<dbReference type="Gene3D" id="1.10.510.10">
    <property type="entry name" value="Transferase(Phosphotransferase) domain 1"/>
    <property type="match status" value="1"/>
</dbReference>
<feature type="region of interest" description="Disordered" evidence="6">
    <location>
        <begin position="322"/>
        <end position="354"/>
    </location>
</feature>
<feature type="domain" description="Protein kinase" evidence="7">
    <location>
        <begin position="113"/>
        <end position="354"/>
    </location>
</feature>
<evidence type="ECO:0000256" key="4">
    <source>
        <dbReference type="ARBA" id="ARBA00022840"/>
    </source>
</evidence>
<dbReference type="SUPFAM" id="SSF56112">
    <property type="entry name" value="Protein kinase-like (PK-like)"/>
    <property type="match status" value="1"/>
</dbReference>
<protein>
    <recommendedName>
        <fullName evidence="7">Protein kinase domain-containing protein</fullName>
    </recommendedName>
</protein>
<name>A0A4S8JAW6_MUSBA</name>
<comment type="caution">
    <text evidence="8">The sequence shown here is derived from an EMBL/GenBank/DDBJ whole genome shotgun (WGS) entry which is preliminary data.</text>
</comment>
<dbReference type="PANTHER" id="PTHR47973">
    <property type="entry name" value="CYSTEINE-RICH RECEPTOR-LIKE PROTEIN KINASE 3"/>
    <property type="match status" value="1"/>
</dbReference>
<feature type="binding site" evidence="5">
    <location>
        <position position="141"/>
    </location>
    <ligand>
        <name>ATP</name>
        <dbReference type="ChEBI" id="CHEBI:30616"/>
    </ligand>
</feature>
<dbReference type="EMBL" id="PYDT01000006">
    <property type="protein sequence ID" value="THU58409.1"/>
    <property type="molecule type" value="Genomic_DNA"/>
</dbReference>
<keyword evidence="9" id="KW-1185">Reference proteome</keyword>
<evidence type="ECO:0000313" key="8">
    <source>
        <dbReference type="EMBL" id="THU58409.1"/>
    </source>
</evidence>
<keyword evidence="4 5" id="KW-0067">ATP-binding</keyword>
<dbReference type="InterPro" id="IPR000719">
    <property type="entry name" value="Prot_kinase_dom"/>
</dbReference>
<feature type="compositionally biased region" description="Low complexity" evidence="6">
    <location>
        <begin position="334"/>
        <end position="343"/>
    </location>
</feature>
<dbReference type="GO" id="GO:0005524">
    <property type="term" value="F:ATP binding"/>
    <property type="evidence" value="ECO:0007669"/>
    <property type="project" value="UniProtKB-UniRule"/>
</dbReference>
<evidence type="ECO:0000313" key="9">
    <source>
        <dbReference type="Proteomes" id="UP000317650"/>
    </source>
</evidence>
<evidence type="ECO:0000256" key="6">
    <source>
        <dbReference type="SAM" id="MobiDB-lite"/>
    </source>
</evidence>
<reference evidence="8 9" key="1">
    <citation type="journal article" date="2019" name="Nat. Plants">
        <title>Genome sequencing of Musa balbisiana reveals subgenome evolution and function divergence in polyploid bananas.</title>
        <authorList>
            <person name="Yao X."/>
        </authorList>
    </citation>
    <scope>NUCLEOTIDE SEQUENCE [LARGE SCALE GENOMIC DNA]</scope>
    <source>
        <strain evidence="9">cv. DH-PKW</strain>
        <tissue evidence="8">Leaves</tissue>
    </source>
</reference>
<evidence type="ECO:0000256" key="2">
    <source>
        <dbReference type="ARBA" id="ARBA00022741"/>
    </source>
</evidence>
<dbReference type="GO" id="GO:0004672">
    <property type="term" value="F:protein kinase activity"/>
    <property type="evidence" value="ECO:0007669"/>
    <property type="project" value="InterPro"/>
</dbReference>
<evidence type="ECO:0000256" key="5">
    <source>
        <dbReference type="PROSITE-ProRule" id="PRU10141"/>
    </source>
</evidence>
<organism evidence="8 9">
    <name type="scientific">Musa balbisiana</name>
    <name type="common">Banana</name>
    <dbReference type="NCBI Taxonomy" id="52838"/>
    <lineage>
        <taxon>Eukaryota</taxon>
        <taxon>Viridiplantae</taxon>
        <taxon>Streptophyta</taxon>
        <taxon>Embryophyta</taxon>
        <taxon>Tracheophyta</taxon>
        <taxon>Spermatophyta</taxon>
        <taxon>Magnoliopsida</taxon>
        <taxon>Liliopsida</taxon>
        <taxon>Zingiberales</taxon>
        <taxon>Musaceae</taxon>
        <taxon>Musa</taxon>
    </lineage>
</organism>